<dbReference type="Proteomes" id="UP000007800">
    <property type="component" value="Unassembled WGS sequence"/>
</dbReference>
<sequence length="152" mass="17624">MVDRTIVVRCNVVDPLLEGEVVDEELFETPTIRRFKFAFTVDQHHLKDQHHRLYLSESERYSRVAEADREAFKLYAHTLAERLKPLSRRNAFGGLEDVDQLLKKAHNKVPKEPSKDNKRKDSDRGVCIYYQTGDCITVTVTEENGARLSISY</sequence>
<name>C5LX68_PERM5</name>
<proteinExistence type="predicted"/>
<reference evidence="1 2" key="1">
    <citation type="submission" date="2008-07" db="EMBL/GenBank/DDBJ databases">
        <authorList>
            <person name="El-Sayed N."/>
            <person name="Caler E."/>
            <person name="Inman J."/>
            <person name="Amedeo P."/>
            <person name="Hass B."/>
            <person name="Wortman J."/>
        </authorList>
    </citation>
    <scope>NUCLEOTIDE SEQUENCE [LARGE SCALE GENOMIC DNA]</scope>
    <source>
        <strain evidence="2">ATCC 50983 / TXsc</strain>
    </source>
</reference>
<protein>
    <submittedName>
        <fullName evidence="1">Uncharacterized protein</fullName>
    </submittedName>
</protein>
<organism evidence="2">
    <name type="scientific">Perkinsus marinus (strain ATCC 50983 / TXsc)</name>
    <dbReference type="NCBI Taxonomy" id="423536"/>
    <lineage>
        <taxon>Eukaryota</taxon>
        <taxon>Sar</taxon>
        <taxon>Alveolata</taxon>
        <taxon>Perkinsozoa</taxon>
        <taxon>Perkinsea</taxon>
        <taxon>Perkinsida</taxon>
        <taxon>Perkinsidae</taxon>
        <taxon>Perkinsus</taxon>
    </lineage>
</organism>
<dbReference type="RefSeq" id="XP_002765960.1">
    <property type="nucleotide sequence ID" value="XM_002765914.1"/>
</dbReference>
<evidence type="ECO:0000313" key="1">
    <source>
        <dbReference type="EMBL" id="EEQ98677.1"/>
    </source>
</evidence>
<dbReference type="InParanoid" id="C5LX68"/>
<dbReference type="GeneID" id="9062482"/>
<dbReference type="AlphaFoldDB" id="C5LX68"/>
<accession>C5LX68</accession>
<gene>
    <name evidence="1" type="ORF">Pmar_PMAR024971</name>
</gene>
<dbReference type="EMBL" id="GG686403">
    <property type="protein sequence ID" value="EEQ98677.1"/>
    <property type="molecule type" value="Genomic_DNA"/>
</dbReference>
<evidence type="ECO:0000313" key="2">
    <source>
        <dbReference type="Proteomes" id="UP000007800"/>
    </source>
</evidence>
<keyword evidence="2" id="KW-1185">Reference proteome</keyword>